<dbReference type="Proteomes" id="UP000033428">
    <property type="component" value="Unassembled WGS sequence"/>
</dbReference>
<dbReference type="EMBL" id="JYNY01000397">
    <property type="protein sequence ID" value="KJJ84168.1"/>
    <property type="molecule type" value="Genomic_DNA"/>
</dbReference>
<reference evidence="2 4" key="1">
    <citation type="submission" date="2015-02" db="EMBL/GenBank/DDBJ databases">
        <title>Single-cell genomics of uncultivated deep-branching MTB reveals a conserved set of magnetosome genes.</title>
        <authorList>
            <person name="Kolinko S."/>
            <person name="Richter M."/>
            <person name="Glockner F.O."/>
            <person name="Brachmann A."/>
            <person name="Schuler D."/>
        </authorList>
    </citation>
    <scope>NUCLEOTIDE SEQUENCE [LARGE SCALE GENOMIC DNA]</scope>
    <source>
        <strain evidence="2">SKK-01</strain>
    </source>
</reference>
<dbReference type="EMBL" id="JYNY01000364">
    <property type="protein sequence ID" value="KJJ84420.1"/>
    <property type="molecule type" value="Genomic_DNA"/>
</dbReference>
<proteinExistence type="predicted"/>
<sequence>MLSCPICNTRTVLSIDALVTSISPVSFIIVWESITIFVCPFNVKTFILLSSPICHTRTVLSHDALVTIISPVSLIIVLTCVTSSICPDNILFTSSIPPSPIYSHLADTGSQLASIIFSLD</sequence>
<feature type="transmembrane region" description="Helical" evidence="1">
    <location>
        <begin position="22"/>
        <end position="43"/>
    </location>
</feature>
<evidence type="ECO:0000313" key="4">
    <source>
        <dbReference type="Proteomes" id="UP000033428"/>
    </source>
</evidence>
<evidence type="ECO:0000313" key="2">
    <source>
        <dbReference type="EMBL" id="KJJ84168.1"/>
    </source>
</evidence>
<organism evidence="2 4">
    <name type="scientific">Candidatus Omnitrophus magneticus</name>
    <dbReference type="NCBI Taxonomy" id="1609969"/>
    <lineage>
        <taxon>Bacteria</taxon>
        <taxon>Pseudomonadati</taxon>
        <taxon>Candidatus Omnitrophota</taxon>
        <taxon>Candidatus Omnitrophus</taxon>
    </lineage>
</organism>
<gene>
    <name evidence="3" type="ORF">OMAG_001711</name>
    <name evidence="2" type="ORF">OMAG_001962</name>
</gene>
<dbReference type="AlphaFoldDB" id="A0A0F0CLI3"/>
<evidence type="ECO:0000256" key="1">
    <source>
        <dbReference type="SAM" id="Phobius"/>
    </source>
</evidence>
<keyword evidence="1" id="KW-0812">Transmembrane</keyword>
<keyword evidence="1" id="KW-0472">Membrane</keyword>
<name>A0A0F0CLI3_9BACT</name>
<protein>
    <submittedName>
        <fullName evidence="2">Membrane protein</fullName>
    </submittedName>
</protein>
<evidence type="ECO:0000313" key="3">
    <source>
        <dbReference type="EMBL" id="KJJ84420.1"/>
    </source>
</evidence>
<feature type="transmembrane region" description="Helical" evidence="1">
    <location>
        <begin position="64"/>
        <end position="85"/>
    </location>
</feature>
<accession>A0A0F0CLI3</accession>
<keyword evidence="1" id="KW-1133">Transmembrane helix</keyword>
<keyword evidence="4" id="KW-1185">Reference proteome</keyword>
<comment type="caution">
    <text evidence="2">The sequence shown here is derived from an EMBL/GenBank/DDBJ whole genome shotgun (WGS) entry which is preliminary data.</text>
</comment>